<feature type="compositionally biased region" description="Basic and acidic residues" evidence="1">
    <location>
        <begin position="32"/>
        <end position="48"/>
    </location>
</feature>
<proteinExistence type="predicted"/>
<organism evidence="2 3">
    <name type="scientific">Bifidobacterium choloepi</name>
    <dbReference type="NCBI Taxonomy" id="2614131"/>
    <lineage>
        <taxon>Bacteria</taxon>
        <taxon>Bacillati</taxon>
        <taxon>Actinomycetota</taxon>
        <taxon>Actinomycetes</taxon>
        <taxon>Bifidobacteriales</taxon>
        <taxon>Bifidobacteriaceae</taxon>
        <taxon>Bifidobacterium</taxon>
    </lineage>
</organism>
<sequence>MNDSSASTSRGHVNDDDDEPESGAPEAVLDAVEDKLDHTSVDDVKHDFSSMLHGLSGEAARMRDDLD</sequence>
<protein>
    <submittedName>
        <fullName evidence="2">Uncharacterized protein</fullName>
    </submittedName>
</protein>
<feature type="region of interest" description="Disordered" evidence="1">
    <location>
        <begin position="1"/>
        <end position="67"/>
    </location>
</feature>
<evidence type="ECO:0000313" key="3">
    <source>
        <dbReference type="Proteomes" id="UP000469292"/>
    </source>
</evidence>
<keyword evidence="3" id="KW-1185">Reference proteome</keyword>
<dbReference type="EMBL" id="VYSG01000001">
    <property type="protein sequence ID" value="NEG69134.1"/>
    <property type="molecule type" value="Genomic_DNA"/>
</dbReference>
<dbReference type="Proteomes" id="UP000469292">
    <property type="component" value="Unassembled WGS sequence"/>
</dbReference>
<evidence type="ECO:0000256" key="1">
    <source>
        <dbReference type="SAM" id="MobiDB-lite"/>
    </source>
</evidence>
<feature type="compositionally biased region" description="Polar residues" evidence="1">
    <location>
        <begin position="1"/>
        <end position="11"/>
    </location>
</feature>
<comment type="caution">
    <text evidence="2">The sequence shown here is derived from an EMBL/GenBank/DDBJ whole genome shotgun (WGS) entry which is preliminary data.</text>
</comment>
<dbReference type="AlphaFoldDB" id="A0A6I5NCB1"/>
<evidence type="ECO:0000313" key="2">
    <source>
        <dbReference type="EMBL" id="NEG69134.1"/>
    </source>
</evidence>
<dbReference type="RefSeq" id="WP_163226741.1">
    <property type="nucleotide sequence ID" value="NZ_VYSG01000001.1"/>
</dbReference>
<name>A0A6I5NCB1_9BIFI</name>
<reference evidence="2 3" key="1">
    <citation type="submission" date="2019-09" db="EMBL/GenBank/DDBJ databases">
        <title>Phylogenetic characterization of a novel taxon of the genus Bifidobacterium: Bifidobacterium choloepi sp. nov.</title>
        <authorList>
            <person name="Modesto M."/>
            <person name="Satti M."/>
        </authorList>
    </citation>
    <scope>NUCLEOTIDE SEQUENCE [LARGE SCALE GENOMIC DNA]</scope>
    <source>
        <strain evidence="2 3">BRDM6</strain>
    </source>
</reference>
<gene>
    <name evidence="2" type="ORF">F6S87_00525</name>
</gene>
<accession>A0A6I5NCB1</accession>